<dbReference type="EMBL" id="CAFZ01000306">
    <property type="protein sequence ID" value="CCA74366.1"/>
    <property type="molecule type" value="Genomic_DNA"/>
</dbReference>
<dbReference type="HOGENOM" id="CLU_1152165_0_0_1"/>
<evidence type="ECO:0000256" key="1">
    <source>
        <dbReference type="SAM" id="MobiDB-lite"/>
    </source>
</evidence>
<feature type="region of interest" description="Disordered" evidence="1">
    <location>
        <begin position="219"/>
        <end position="241"/>
    </location>
</feature>
<comment type="caution">
    <text evidence="3">The sequence shown here is derived from an EMBL/GenBank/DDBJ whole genome shotgun (WGS) entry which is preliminary data.</text>
</comment>
<protein>
    <submittedName>
        <fullName evidence="3">Uncharacterized protein</fullName>
    </submittedName>
</protein>
<name>G4TSS3_SERID</name>
<organism evidence="3 4">
    <name type="scientific">Serendipita indica (strain DSM 11827)</name>
    <name type="common">Root endophyte fungus</name>
    <name type="synonym">Piriformospora indica</name>
    <dbReference type="NCBI Taxonomy" id="1109443"/>
    <lineage>
        <taxon>Eukaryota</taxon>
        <taxon>Fungi</taxon>
        <taxon>Dikarya</taxon>
        <taxon>Basidiomycota</taxon>
        <taxon>Agaricomycotina</taxon>
        <taxon>Agaricomycetes</taxon>
        <taxon>Sebacinales</taxon>
        <taxon>Serendipitaceae</taxon>
        <taxon>Serendipita</taxon>
    </lineage>
</organism>
<proteinExistence type="predicted"/>
<accession>G4TSS3</accession>
<evidence type="ECO:0000256" key="2">
    <source>
        <dbReference type="SAM" id="Phobius"/>
    </source>
</evidence>
<feature type="compositionally biased region" description="Basic and acidic residues" evidence="1">
    <location>
        <begin position="219"/>
        <end position="232"/>
    </location>
</feature>
<keyword evidence="4" id="KW-1185">Reference proteome</keyword>
<keyword evidence="2" id="KW-0812">Transmembrane</keyword>
<feature type="transmembrane region" description="Helical" evidence="2">
    <location>
        <begin position="77"/>
        <end position="98"/>
    </location>
</feature>
<gene>
    <name evidence="3" type="ORF">PIIN_08319</name>
</gene>
<dbReference type="AlphaFoldDB" id="G4TSS3"/>
<feature type="transmembrane region" description="Helical" evidence="2">
    <location>
        <begin position="104"/>
        <end position="124"/>
    </location>
</feature>
<dbReference type="OrthoDB" id="3251775at2759"/>
<keyword evidence="2" id="KW-1133">Transmembrane helix</keyword>
<dbReference type="InParanoid" id="G4TSS3"/>
<sequence>MVFLVQAQIFLARVIDYFQPLGICAVTLRPPTLSLVFYGPFVFETMMLGLTVYHAFKKYRSQREITRLPLLRVLYRDGVLFSSIMVGIRLWNVIIWQWQPITRTYLGIYLMWAVSTVLSNRIYLNMVQLAQLNAPNANFYEHPDGRSTHSYASTSECDGLPNLRRGSITLSNLPRQGGCGVMHTLETMETMSGRDGPYRVVGGRRFPCVIGTDLQATDDSKKFSSDKYRIEGSPKNGTNKQ</sequence>
<evidence type="ECO:0000313" key="3">
    <source>
        <dbReference type="EMBL" id="CCA74366.1"/>
    </source>
</evidence>
<evidence type="ECO:0000313" key="4">
    <source>
        <dbReference type="Proteomes" id="UP000007148"/>
    </source>
</evidence>
<dbReference type="Proteomes" id="UP000007148">
    <property type="component" value="Unassembled WGS sequence"/>
</dbReference>
<keyword evidence="2" id="KW-0472">Membrane</keyword>
<reference evidence="3 4" key="1">
    <citation type="journal article" date="2011" name="PLoS Pathog.">
        <title>Endophytic Life Strategies Decoded by Genome and Transcriptome Analyses of the Mutualistic Root Symbiont Piriformospora indica.</title>
        <authorList>
            <person name="Zuccaro A."/>
            <person name="Lahrmann U."/>
            <person name="Guldener U."/>
            <person name="Langen G."/>
            <person name="Pfiffi S."/>
            <person name="Biedenkopf D."/>
            <person name="Wong P."/>
            <person name="Samans B."/>
            <person name="Grimm C."/>
            <person name="Basiewicz M."/>
            <person name="Murat C."/>
            <person name="Martin F."/>
            <person name="Kogel K.H."/>
        </authorList>
    </citation>
    <scope>NUCLEOTIDE SEQUENCE [LARGE SCALE GENOMIC DNA]</scope>
    <source>
        <strain evidence="3 4">DSM 11827</strain>
    </source>
</reference>
<feature type="transmembrane region" description="Helical" evidence="2">
    <location>
        <begin position="35"/>
        <end position="56"/>
    </location>
</feature>